<gene>
    <name evidence="1" type="ORF">H8R10_01835</name>
</gene>
<keyword evidence="2" id="KW-1185">Reference proteome</keyword>
<sequence>MLKPLQVGDECRVDGFLAHSGWEAHLTDGFEPPEFPAAVPHIVAVGSPTLWEDVVPGLRYTVLGTWDGQVVRARECHEAPTHDLFTVPPANVVEATAPDTSQQDWDLPRLVTCAGSFTRQTDDALISHTTLTRWTPEAEAILDRDDVAVAVLCGHPDDPFPSTYPPYDPYAEATPQRELAVGDAALACGFLVTSGTDTWVTGHWADPPTTGIRLASPWHRFQNLSPTCPRALYGTWARDHLADDGQALIPTYQDYRYRDRTTLVPRYRAGVEDHDPARPLAVLVGYPTDRFVWHRNTPPL</sequence>
<dbReference type="AlphaFoldDB" id="A0A8I0KVI6"/>
<protein>
    <submittedName>
        <fullName evidence="1">Uncharacterized protein</fullName>
    </submittedName>
</protein>
<evidence type="ECO:0000313" key="1">
    <source>
        <dbReference type="EMBL" id="MBD3688974.1"/>
    </source>
</evidence>
<accession>A0A8I0KVI6</accession>
<dbReference type="EMBL" id="JACRUO010000001">
    <property type="protein sequence ID" value="MBD3688974.1"/>
    <property type="molecule type" value="Genomic_DNA"/>
</dbReference>
<dbReference type="Proteomes" id="UP000627538">
    <property type="component" value="Unassembled WGS sequence"/>
</dbReference>
<name>A0A8I0KVI6_9ACTO</name>
<proteinExistence type="predicted"/>
<evidence type="ECO:0000313" key="2">
    <source>
        <dbReference type="Proteomes" id="UP000627538"/>
    </source>
</evidence>
<reference evidence="1 2" key="1">
    <citation type="submission" date="2020-08" db="EMBL/GenBank/DDBJ databases">
        <title>Winkia gen. nov., sp. nov., isolated from faeces of the Anser albifrons in China.</title>
        <authorList>
            <person name="Liu Q."/>
        </authorList>
    </citation>
    <scope>NUCLEOTIDE SEQUENCE [LARGE SCALE GENOMIC DNA]</scope>
    <source>
        <strain evidence="1 2">C62</strain>
    </source>
</reference>
<comment type="caution">
    <text evidence="1">The sequence shown here is derived from an EMBL/GenBank/DDBJ whole genome shotgun (WGS) entry which is preliminary data.</text>
</comment>
<dbReference type="RefSeq" id="WP_191071058.1">
    <property type="nucleotide sequence ID" value="NZ_CP060506.1"/>
</dbReference>
<organism evidence="1 2">
    <name type="scientific">Nanchangia anserum</name>
    <dbReference type="NCBI Taxonomy" id="2692125"/>
    <lineage>
        <taxon>Bacteria</taxon>
        <taxon>Bacillati</taxon>
        <taxon>Actinomycetota</taxon>
        <taxon>Actinomycetes</taxon>
        <taxon>Actinomycetales</taxon>
        <taxon>Actinomycetaceae</taxon>
        <taxon>Nanchangia</taxon>
    </lineage>
</organism>